<evidence type="ECO:0000256" key="1">
    <source>
        <dbReference type="SAM" id="SignalP"/>
    </source>
</evidence>
<keyword evidence="1" id="KW-0732">Signal</keyword>
<dbReference type="AlphaFoldDB" id="A0A9X4AUH7"/>
<sequence length="133" mass="14759">MKSYWAGAALLIAGLFTSAAADAACTRNPFQMGWDAANQACQDIAQGYTPMPWGHRRLASGDFVPLPEPERTCTWQDVVECKNAAAQYLRRFHNQGCARLIRRNVRLTSAIGRPIGSAQQVWRTYVNTTCNLP</sequence>
<comment type="caution">
    <text evidence="2">The sequence shown here is derived from an EMBL/GenBank/DDBJ whole genome shotgun (WGS) entry which is preliminary data.</text>
</comment>
<dbReference type="Proteomes" id="UP001151081">
    <property type="component" value="Unassembled WGS sequence"/>
</dbReference>
<dbReference type="EMBL" id="JAGTJJ010000012">
    <property type="protein sequence ID" value="MDC3983270.1"/>
    <property type="molecule type" value="Genomic_DNA"/>
</dbReference>
<dbReference type="EMBL" id="JAGTJJ010000026">
    <property type="protein sequence ID" value="MDC3985150.1"/>
    <property type="molecule type" value="Genomic_DNA"/>
</dbReference>
<accession>A0A9X4AUH7</accession>
<evidence type="ECO:0000313" key="3">
    <source>
        <dbReference type="EMBL" id="MDC3985150.1"/>
    </source>
</evidence>
<organism evidence="2 4">
    <name type="scientific">Polyangium jinanense</name>
    <dbReference type="NCBI Taxonomy" id="2829994"/>
    <lineage>
        <taxon>Bacteria</taxon>
        <taxon>Pseudomonadati</taxon>
        <taxon>Myxococcota</taxon>
        <taxon>Polyangia</taxon>
        <taxon>Polyangiales</taxon>
        <taxon>Polyangiaceae</taxon>
        <taxon>Polyangium</taxon>
    </lineage>
</organism>
<evidence type="ECO:0008006" key="5">
    <source>
        <dbReference type="Google" id="ProtNLM"/>
    </source>
</evidence>
<proteinExistence type="predicted"/>
<dbReference type="RefSeq" id="WP_272421087.1">
    <property type="nucleotide sequence ID" value="NZ_JAGTJJ010000012.1"/>
</dbReference>
<feature type="signal peptide" evidence="1">
    <location>
        <begin position="1"/>
        <end position="23"/>
    </location>
</feature>
<keyword evidence="4" id="KW-1185">Reference proteome</keyword>
<name>A0A9X4AUH7_9BACT</name>
<gene>
    <name evidence="2" type="ORF">KEG57_22350</name>
    <name evidence="3" type="ORF">KEG57_32025</name>
</gene>
<protein>
    <recommendedName>
        <fullName evidence="5">Secreted protein</fullName>
    </recommendedName>
</protein>
<evidence type="ECO:0000313" key="4">
    <source>
        <dbReference type="Proteomes" id="UP001151081"/>
    </source>
</evidence>
<reference evidence="2 4" key="1">
    <citation type="submission" date="2021-04" db="EMBL/GenBank/DDBJ databases">
        <title>Genome analysis of Polyangium sp.</title>
        <authorList>
            <person name="Li Y."/>
            <person name="Wang J."/>
        </authorList>
    </citation>
    <scope>NUCLEOTIDE SEQUENCE [LARGE SCALE GENOMIC DNA]</scope>
    <source>
        <strain evidence="2 4">SDU14</strain>
    </source>
</reference>
<evidence type="ECO:0000313" key="2">
    <source>
        <dbReference type="EMBL" id="MDC3983270.1"/>
    </source>
</evidence>
<feature type="chain" id="PRO_5044703941" description="Secreted protein" evidence="1">
    <location>
        <begin position="24"/>
        <end position="133"/>
    </location>
</feature>